<keyword evidence="9 13" id="KW-1133">Transmembrane helix</keyword>
<feature type="transmembrane region" description="Helical" evidence="13">
    <location>
        <begin position="87"/>
        <end position="115"/>
    </location>
</feature>
<keyword evidence="7 13" id="KW-1005">Bacterial flagellum biogenesis</keyword>
<dbReference type="NCBIfam" id="TIGR00328">
    <property type="entry name" value="flhB"/>
    <property type="match status" value="1"/>
</dbReference>
<evidence type="ECO:0000256" key="6">
    <source>
        <dbReference type="ARBA" id="ARBA00022692"/>
    </source>
</evidence>
<dbReference type="AlphaFoldDB" id="A0A6L8LD82"/>
<protein>
    <recommendedName>
        <fullName evidence="3 13">Flagellar biosynthetic protein FlhB</fullName>
    </recommendedName>
</protein>
<dbReference type="PANTHER" id="PTHR30531:SF12">
    <property type="entry name" value="FLAGELLAR BIOSYNTHETIC PROTEIN FLHB"/>
    <property type="match status" value="1"/>
</dbReference>
<reference evidence="15 16" key="1">
    <citation type="submission" date="2020-01" db="EMBL/GenBank/DDBJ databases">
        <authorList>
            <person name="Chen S."/>
        </authorList>
    </citation>
    <scope>NUCLEOTIDE SEQUENCE [LARGE SCALE GENOMIC DNA]</scope>
    <source>
        <strain evidence="15 16">GS-10</strain>
    </source>
</reference>
<comment type="function">
    <text evidence="12 13">Required for formation of the rod structure in the basal body of the flagellar apparatus. Together with FliI and FliH, may constitute the export apparatus of flagellin.</text>
</comment>
<evidence type="ECO:0000256" key="14">
    <source>
        <dbReference type="SAM" id="MobiDB-lite"/>
    </source>
</evidence>
<evidence type="ECO:0000256" key="7">
    <source>
        <dbReference type="ARBA" id="ARBA00022795"/>
    </source>
</evidence>
<keyword evidence="16" id="KW-1185">Reference proteome</keyword>
<keyword evidence="15" id="KW-0282">Flagellum</keyword>
<keyword evidence="5 13" id="KW-1003">Cell membrane</keyword>
<evidence type="ECO:0000256" key="13">
    <source>
        <dbReference type="RuleBase" id="RU364091"/>
    </source>
</evidence>
<proteinExistence type="inferred from homology"/>
<organism evidence="15 16">
    <name type="scientific">Thalassovita mangrovi</name>
    <dbReference type="NCBI Taxonomy" id="2692236"/>
    <lineage>
        <taxon>Bacteria</taxon>
        <taxon>Pseudomonadati</taxon>
        <taxon>Pseudomonadota</taxon>
        <taxon>Alphaproteobacteria</taxon>
        <taxon>Rhodobacterales</taxon>
        <taxon>Roseobacteraceae</taxon>
        <taxon>Thalassovita</taxon>
    </lineage>
</organism>
<dbReference type="RefSeq" id="WP_160971406.1">
    <property type="nucleotide sequence ID" value="NZ_WWEN01000001.1"/>
</dbReference>
<evidence type="ECO:0000256" key="2">
    <source>
        <dbReference type="ARBA" id="ARBA00010690"/>
    </source>
</evidence>
<keyword evidence="4 13" id="KW-0813">Transport</keyword>
<evidence type="ECO:0000256" key="3">
    <source>
        <dbReference type="ARBA" id="ARBA00021622"/>
    </source>
</evidence>
<sequence>MAESDDGQEKTEEPTPKKKQDAKNDGKVVTSKEMFVFASMLGAIVILMAAGLYGPTMATAWSTFFRFGSAETLDSLMVVRLLEGMKYVGIISLAVGLPLLIATLAIQAAMGGLIFSGKNMQPKLEKFNILKGVAKMVSMKALVELGKALLKVFLLGGLAGIVLWQWLPVLDTTAFMTVGESMATLSRVTYRVLVALVLGLAVIGAVDLFYQAFSMNKSLKMTKQEMKDEAKQTEGSPEVKGAIRRRQMEASQQGAARRAALENVFDANAIITNPKHFSVALRYVPGETKAPVVLALGEGSMAFQIRERAALHNVPILEVPPLARAIYFTSDLGSEIHPELYSAVAMILAYIYQLDRGISANMPVIDLPQDFRFDENGINTAG</sequence>
<keyword evidence="15" id="KW-0969">Cilium</keyword>
<evidence type="ECO:0000256" key="10">
    <source>
        <dbReference type="ARBA" id="ARBA00023136"/>
    </source>
</evidence>
<feature type="transmembrane region" description="Helical" evidence="13">
    <location>
        <begin position="34"/>
        <end position="54"/>
    </location>
</feature>
<evidence type="ECO:0000256" key="11">
    <source>
        <dbReference type="ARBA" id="ARBA00023225"/>
    </source>
</evidence>
<evidence type="ECO:0000313" key="16">
    <source>
        <dbReference type="Proteomes" id="UP000479043"/>
    </source>
</evidence>
<dbReference type="GO" id="GO:0005886">
    <property type="term" value="C:plasma membrane"/>
    <property type="evidence" value="ECO:0007669"/>
    <property type="project" value="UniProtKB-SubCell"/>
</dbReference>
<dbReference type="Proteomes" id="UP000479043">
    <property type="component" value="Unassembled WGS sequence"/>
</dbReference>
<dbReference type="GO" id="GO:0044780">
    <property type="term" value="P:bacterial-type flagellum assembly"/>
    <property type="evidence" value="ECO:0007669"/>
    <property type="project" value="InterPro"/>
</dbReference>
<dbReference type="EMBL" id="WWEN01000001">
    <property type="protein sequence ID" value="MYM53683.1"/>
    <property type="molecule type" value="Genomic_DNA"/>
</dbReference>
<dbReference type="InterPro" id="IPR006136">
    <property type="entry name" value="FlhB"/>
</dbReference>
<comment type="caution">
    <text evidence="15">The sequence shown here is derived from an EMBL/GenBank/DDBJ whole genome shotgun (WGS) entry which is preliminary data.</text>
</comment>
<name>A0A6L8LD82_9RHOB</name>
<keyword evidence="10 13" id="KW-0472">Membrane</keyword>
<keyword evidence="6 13" id="KW-0812">Transmembrane</keyword>
<dbReference type="GO" id="GO:0009306">
    <property type="term" value="P:protein secretion"/>
    <property type="evidence" value="ECO:0007669"/>
    <property type="project" value="InterPro"/>
</dbReference>
<feature type="region of interest" description="Disordered" evidence="14">
    <location>
        <begin position="1"/>
        <end position="25"/>
    </location>
</feature>
<evidence type="ECO:0000256" key="9">
    <source>
        <dbReference type="ARBA" id="ARBA00022989"/>
    </source>
</evidence>
<feature type="compositionally biased region" description="Basic and acidic residues" evidence="14">
    <location>
        <begin position="7"/>
        <end position="25"/>
    </location>
</feature>
<feature type="transmembrane region" description="Helical" evidence="13">
    <location>
        <begin position="188"/>
        <end position="210"/>
    </location>
</feature>
<evidence type="ECO:0000256" key="4">
    <source>
        <dbReference type="ARBA" id="ARBA00022448"/>
    </source>
</evidence>
<accession>A0A6L8LD82</accession>
<evidence type="ECO:0000256" key="5">
    <source>
        <dbReference type="ARBA" id="ARBA00022475"/>
    </source>
</evidence>
<dbReference type="PRINTS" id="PR00950">
    <property type="entry name" value="TYPE3IMSPROT"/>
</dbReference>
<dbReference type="Pfam" id="PF01312">
    <property type="entry name" value="Bac_export_2"/>
    <property type="match status" value="1"/>
</dbReference>
<dbReference type="InterPro" id="IPR006135">
    <property type="entry name" value="T3SS_substrate_exporter"/>
</dbReference>
<keyword evidence="15" id="KW-0966">Cell projection</keyword>
<dbReference type="SUPFAM" id="SSF160544">
    <property type="entry name" value="EscU C-terminal domain-like"/>
    <property type="match status" value="1"/>
</dbReference>
<evidence type="ECO:0000256" key="12">
    <source>
        <dbReference type="ARBA" id="ARBA00025078"/>
    </source>
</evidence>
<dbReference type="PANTHER" id="PTHR30531">
    <property type="entry name" value="FLAGELLAR BIOSYNTHETIC PROTEIN FLHB"/>
    <property type="match status" value="1"/>
</dbReference>
<gene>
    <name evidence="13 15" type="primary">flhB</name>
    <name evidence="15" type="ORF">GR167_00075</name>
</gene>
<evidence type="ECO:0000256" key="1">
    <source>
        <dbReference type="ARBA" id="ARBA00004651"/>
    </source>
</evidence>
<evidence type="ECO:0000256" key="8">
    <source>
        <dbReference type="ARBA" id="ARBA00022927"/>
    </source>
</evidence>
<comment type="similarity">
    <text evidence="2 13">Belongs to the type III secretion exporter family.</text>
</comment>
<evidence type="ECO:0000313" key="15">
    <source>
        <dbReference type="EMBL" id="MYM53683.1"/>
    </source>
</evidence>
<dbReference type="Gene3D" id="3.40.1690.10">
    <property type="entry name" value="secretion proteins EscU"/>
    <property type="match status" value="1"/>
</dbReference>
<keyword evidence="8 13" id="KW-0653">Protein transport</keyword>
<feature type="transmembrane region" description="Helical" evidence="13">
    <location>
        <begin position="148"/>
        <end position="168"/>
    </location>
</feature>
<comment type="subcellular location">
    <subcellularLocation>
        <location evidence="1">Cell membrane</location>
        <topology evidence="1">Multi-pass membrane protein</topology>
    </subcellularLocation>
</comment>
<keyword evidence="11 13" id="KW-1006">Bacterial flagellum protein export</keyword>
<dbReference type="InterPro" id="IPR029025">
    <property type="entry name" value="T3SS_substrate_exporter_C"/>
</dbReference>